<proteinExistence type="predicted"/>
<sequence>MGIGNVGPSGFMLGFALLTPQPRGVRLEFQVVAVNKTGEGKPSNRVLAML</sequence>
<name>A0A450ZV84_9GAMM</name>
<reference evidence="1" key="1">
    <citation type="submission" date="2019-02" db="EMBL/GenBank/DDBJ databases">
        <authorList>
            <person name="Gruber-Vodicka R. H."/>
            <person name="Seah K. B. B."/>
        </authorList>
    </citation>
    <scope>NUCLEOTIDE SEQUENCE</scope>
    <source>
        <strain evidence="1">BECK_BY1</strain>
    </source>
</reference>
<dbReference type="EMBL" id="CAADFX010000068">
    <property type="protein sequence ID" value="VFK57700.1"/>
    <property type="molecule type" value="Genomic_DNA"/>
</dbReference>
<evidence type="ECO:0000313" key="1">
    <source>
        <dbReference type="EMBL" id="VFK57700.1"/>
    </source>
</evidence>
<organism evidence="1">
    <name type="scientific">Candidatus Kentrum sp. TUN</name>
    <dbReference type="NCBI Taxonomy" id="2126343"/>
    <lineage>
        <taxon>Bacteria</taxon>
        <taxon>Pseudomonadati</taxon>
        <taxon>Pseudomonadota</taxon>
        <taxon>Gammaproteobacteria</taxon>
        <taxon>Candidatus Kentrum</taxon>
    </lineage>
</organism>
<dbReference type="InterPro" id="IPR003961">
    <property type="entry name" value="FN3_dom"/>
</dbReference>
<evidence type="ECO:0008006" key="2">
    <source>
        <dbReference type="Google" id="ProtNLM"/>
    </source>
</evidence>
<accession>A0A450ZV84</accession>
<gene>
    <name evidence="1" type="ORF">BECKTUN1418D_GA0071000_10682</name>
</gene>
<dbReference type="CDD" id="cd00063">
    <property type="entry name" value="FN3"/>
    <property type="match status" value="1"/>
</dbReference>
<dbReference type="AlphaFoldDB" id="A0A450ZV84"/>
<protein>
    <recommendedName>
        <fullName evidence="2">Fibronectin type-III domain-containing protein</fullName>
    </recommendedName>
</protein>